<dbReference type="PROSITE" id="PS50249">
    <property type="entry name" value="MPN"/>
    <property type="match status" value="1"/>
</dbReference>
<dbReference type="Pfam" id="PF01398">
    <property type="entry name" value="JAB"/>
    <property type="match status" value="1"/>
</dbReference>
<dbReference type="InterPro" id="IPR040961">
    <property type="entry name" value="CSN5_C"/>
</dbReference>
<dbReference type="InterPro" id="IPR037518">
    <property type="entry name" value="MPN"/>
</dbReference>
<feature type="domain" description="MPN" evidence="8">
    <location>
        <begin position="52"/>
        <end position="189"/>
    </location>
</feature>
<dbReference type="Proteomes" id="UP000192247">
    <property type="component" value="Unassembled WGS sequence"/>
</dbReference>
<accession>A0A1V9Y2T2</accession>
<keyword evidence="2" id="KW-0645">Protease</keyword>
<evidence type="ECO:0000256" key="2">
    <source>
        <dbReference type="ARBA" id="ARBA00022670"/>
    </source>
</evidence>
<keyword evidence="5" id="KW-0378">Hydrolase</keyword>
<evidence type="ECO:0000256" key="3">
    <source>
        <dbReference type="ARBA" id="ARBA00022723"/>
    </source>
</evidence>
<dbReference type="OrthoDB" id="10266268at2759"/>
<dbReference type="GO" id="GO:0008180">
    <property type="term" value="C:COP9 signalosome"/>
    <property type="evidence" value="ECO:0007669"/>
    <property type="project" value="UniProtKB-KW"/>
</dbReference>
<evidence type="ECO:0000256" key="4">
    <source>
        <dbReference type="ARBA" id="ARBA00022790"/>
    </source>
</evidence>
<keyword evidence="7" id="KW-0482">Metalloprotease</keyword>
<dbReference type="EMBL" id="MNPL01000390">
    <property type="protein sequence ID" value="OQR80067.1"/>
    <property type="molecule type" value="Genomic_DNA"/>
</dbReference>
<dbReference type="PANTHER" id="PTHR10410">
    <property type="entry name" value="EUKARYOTIC TRANSLATION INITIATION FACTOR 3 -RELATED"/>
    <property type="match status" value="1"/>
</dbReference>
<dbReference type="STRING" id="418985.A0A1V9Y2T2"/>
<name>A0A1V9Y2T2_9ACAR</name>
<evidence type="ECO:0000313" key="10">
    <source>
        <dbReference type="Proteomes" id="UP000192247"/>
    </source>
</evidence>
<evidence type="ECO:0000256" key="1">
    <source>
        <dbReference type="ARBA" id="ARBA00006008"/>
    </source>
</evidence>
<gene>
    <name evidence="9" type="ORF">BIW11_05317</name>
</gene>
<dbReference type="InterPro" id="IPR050242">
    <property type="entry name" value="JAMM_MPN+_peptidase_M67A"/>
</dbReference>
<evidence type="ECO:0000259" key="8">
    <source>
        <dbReference type="PROSITE" id="PS50249"/>
    </source>
</evidence>
<dbReference type="Gene3D" id="3.40.140.10">
    <property type="entry name" value="Cytidine Deaminase, domain 2"/>
    <property type="match status" value="1"/>
</dbReference>
<dbReference type="SMART" id="SM00232">
    <property type="entry name" value="JAB_MPN"/>
    <property type="match status" value="1"/>
</dbReference>
<dbReference type="InterPro" id="IPR000555">
    <property type="entry name" value="JAMM/MPN+_dom"/>
</dbReference>
<evidence type="ECO:0000313" key="9">
    <source>
        <dbReference type="EMBL" id="OQR80067.1"/>
    </source>
</evidence>
<dbReference type="GO" id="GO:0046872">
    <property type="term" value="F:metal ion binding"/>
    <property type="evidence" value="ECO:0007669"/>
    <property type="project" value="UniProtKB-KW"/>
</dbReference>
<evidence type="ECO:0000256" key="6">
    <source>
        <dbReference type="ARBA" id="ARBA00022833"/>
    </source>
</evidence>
<dbReference type="InParanoid" id="A0A1V9Y2T2"/>
<dbReference type="FunCoup" id="A0A1V9Y2T2">
    <property type="interactions" value="2276"/>
</dbReference>
<dbReference type="FunFam" id="3.40.140.10:FF:000003">
    <property type="entry name" value="COP9 signalosome complex subunit 5"/>
    <property type="match status" value="1"/>
</dbReference>
<dbReference type="GO" id="GO:0008237">
    <property type="term" value="F:metallopeptidase activity"/>
    <property type="evidence" value="ECO:0007669"/>
    <property type="project" value="UniProtKB-KW"/>
</dbReference>
<dbReference type="AlphaFoldDB" id="A0A1V9Y2T2"/>
<dbReference type="Pfam" id="PF18323">
    <property type="entry name" value="CSN5_C"/>
    <property type="match status" value="1"/>
</dbReference>
<proteinExistence type="inferred from homology"/>
<comment type="caution">
    <text evidence="9">The sequence shown here is derived from an EMBL/GenBank/DDBJ whole genome shotgun (WGS) entry which is preliminary data.</text>
</comment>
<protein>
    <submittedName>
        <fullName evidence="9">COP9 signalosome complex subunit 5-like</fullName>
    </submittedName>
</protein>
<reference evidence="9 10" key="1">
    <citation type="journal article" date="2017" name="Gigascience">
        <title>Draft genome of the honey bee ectoparasitic mite, Tropilaelaps mercedesae, is shaped by the parasitic life history.</title>
        <authorList>
            <person name="Dong X."/>
            <person name="Armstrong S.D."/>
            <person name="Xia D."/>
            <person name="Makepeace B.L."/>
            <person name="Darby A.C."/>
            <person name="Kadowaki T."/>
        </authorList>
    </citation>
    <scope>NUCLEOTIDE SEQUENCE [LARGE SCALE GENOMIC DNA]</scope>
    <source>
        <strain evidence="9">Wuxi-XJTLU</strain>
    </source>
</reference>
<dbReference type="SUPFAM" id="SSF102712">
    <property type="entry name" value="JAB1/MPN domain"/>
    <property type="match status" value="1"/>
</dbReference>
<keyword evidence="6" id="KW-0862">Zinc</keyword>
<sequence length="352" mass="39751">MVDATAARARWEMENRVEDIGADSIYRYDAQQNRDILNAKPWEKDRNYFKDIKVSALALLKMVMHARSGGNLEVMGLLIGKVDVNVMIVMDSFALPVEGTETRVNAQAQAYEYMATYTESCKLVGRLENVIGWYHSHPGYGCWLSGIDVSTQMMNQQFQEPFVAIVIDPVRTISAGKVNLGAFRTYPKGFKTQDNGVSEYQTIPLSKIEDFGVHCREYYSLDVSYFKSSLDASLLDNLWNKYWVNTLSSSTLLTNSEYNTGQIADLGEKLSSAANQMRLDNMMGVIDEEQCQLSKATRDASKSTVEMLQGLMTQARYDDFCCYDSVLKDRLFNQVSFKCAKEVPDALPRSMP</sequence>
<organism evidence="9 10">
    <name type="scientific">Tropilaelaps mercedesae</name>
    <dbReference type="NCBI Taxonomy" id="418985"/>
    <lineage>
        <taxon>Eukaryota</taxon>
        <taxon>Metazoa</taxon>
        <taxon>Ecdysozoa</taxon>
        <taxon>Arthropoda</taxon>
        <taxon>Chelicerata</taxon>
        <taxon>Arachnida</taxon>
        <taxon>Acari</taxon>
        <taxon>Parasitiformes</taxon>
        <taxon>Mesostigmata</taxon>
        <taxon>Gamasina</taxon>
        <taxon>Dermanyssoidea</taxon>
        <taxon>Laelapidae</taxon>
        <taxon>Tropilaelaps</taxon>
    </lineage>
</organism>
<evidence type="ECO:0000256" key="7">
    <source>
        <dbReference type="ARBA" id="ARBA00023049"/>
    </source>
</evidence>
<keyword evidence="3" id="KW-0479">Metal-binding</keyword>
<dbReference type="CDD" id="cd08069">
    <property type="entry name" value="MPN_RPN11_CSN5"/>
    <property type="match status" value="1"/>
</dbReference>
<comment type="similarity">
    <text evidence="1">Belongs to the peptidase M67A family. CSN5 subfamily.</text>
</comment>
<keyword evidence="4" id="KW-0736">Signalosome</keyword>
<evidence type="ECO:0000256" key="5">
    <source>
        <dbReference type="ARBA" id="ARBA00022801"/>
    </source>
</evidence>
<keyword evidence="10" id="KW-1185">Reference proteome</keyword>
<dbReference type="GO" id="GO:0006508">
    <property type="term" value="P:proteolysis"/>
    <property type="evidence" value="ECO:0007669"/>
    <property type="project" value="UniProtKB-KW"/>
</dbReference>